<dbReference type="Proteomes" id="UP001054837">
    <property type="component" value="Unassembled WGS sequence"/>
</dbReference>
<dbReference type="EMBL" id="BPLQ01008165">
    <property type="protein sequence ID" value="GIY35383.1"/>
    <property type="molecule type" value="Genomic_DNA"/>
</dbReference>
<evidence type="ECO:0000313" key="2">
    <source>
        <dbReference type="Proteomes" id="UP001054837"/>
    </source>
</evidence>
<gene>
    <name evidence="1" type="ORF">CDAR_446151</name>
</gene>
<dbReference type="AlphaFoldDB" id="A0AAV4SLW3"/>
<reference evidence="1 2" key="1">
    <citation type="submission" date="2021-06" db="EMBL/GenBank/DDBJ databases">
        <title>Caerostris darwini draft genome.</title>
        <authorList>
            <person name="Kono N."/>
            <person name="Arakawa K."/>
        </authorList>
    </citation>
    <scope>NUCLEOTIDE SEQUENCE [LARGE SCALE GENOMIC DNA]</scope>
</reference>
<evidence type="ECO:0000313" key="1">
    <source>
        <dbReference type="EMBL" id="GIY35383.1"/>
    </source>
</evidence>
<organism evidence="1 2">
    <name type="scientific">Caerostris darwini</name>
    <dbReference type="NCBI Taxonomy" id="1538125"/>
    <lineage>
        <taxon>Eukaryota</taxon>
        <taxon>Metazoa</taxon>
        <taxon>Ecdysozoa</taxon>
        <taxon>Arthropoda</taxon>
        <taxon>Chelicerata</taxon>
        <taxon>Arachnida</taxon>
        <taxon>Araneae</taxon>
        <taxon>Araneomorphae</taxon>
        <taxon>Entelegynae</taxon>
        <taxon>Araneoidea</taxon>
        <taxon>Araneidae</taxon>
        <taxon>Caerostris</taxon>
    </lineage>
</organism>
<sequence length="88" mass="10725">MSRYRSADRRQHVKELYRIRCDERKRNHLVSRLHYGRPKQISVNKKEESVACRMKEKNRTQSECGTLALNEEFLFFLISTFFVRDHLH</sequence>
<keyword evidence="2" id="KW-1185">Reference proteome</keyword>
<protein>
    <submittedName>
        <fullName evidence="1">Uncharacterized protein</fullName>
    </submittedName>
</protein>
<proteinExistence type="predicted"/>
<comment type="caution">
    <text evidence="1">The sequence shown here is derived from an EMBL/GenBank/DDBJ whole genome shotgun (WGS) entry which is preliminary data.</text>
</comment>
<accession>A0AAV4SLW3</accession>
<name>A0AAV4SLW3_9ARAC</name>